<dbReference type="AlphaFoldDB" id="D1ZZJ6"/>
<dbReference type="EMBL" id="KQ971338">
    <property type="protein sequence ID" value="EFA02940.1"/>
    <property type="molecule type" value="Genomic_DNA"/>
</dbReference>
<dbReference type="PANTHER" id="PTHR21137">
    <property type="entry name" value="ODORANT RECEPTOR"/>
    <property type="match status" value="1"/>
</dbReference>
<keyword evidence="3 10" id="KW-0716">Sensory transduction</keyword>
<keyword evidence="4 10" id="KW-0812">Transmembrane</keyword>
<organism evidence="11 12">
    <name type="scientific">Tribolium castaneum</name>
    <name type="common">Red flour beetle</name>
    <dbReference type="NCBI Taxonomy" id="7070"/>
    <lineage>
        <taxon>Eukaryota</taxon>
        <taxon>Metazoa</taxon>
        <taxon>Ecdysozoa</taxon>
        <taxon>Arthropoda</taxon>
        <taxon>Hexapoda</taxon>
        <taxon>Insecta</taxon>
        <taxon>Pterygota</taxon>
        <taxon>Neoptera</taxon>
        <taxon>Endopterygota</taxon>
        <taxon>Coleoptera</taxon>
        <taxon>Polyphaga</taxon>
        <taxon>Cucujiformia</taxon>
        <taxon>Tenebrionidae</taxon>
        <taxon>Tenebrionidae incertae sedis</taxon>
        <taxon>Tribolium</taxon>
    </lineage>
</organism>
<protein>
    <recommendedName>
        <fullName evidence="10">Odorant receptor</fullName>
    </recommendedName>
</protein>
<evidence type="ECO:0000256" key="6">
    <source>
        <dbReference type="ARBA" id="ARBA00022989"/>
    </source>
</evidence>
<evidence type="ECO:0000256" key="2">
    <source>
        <dbReference type="ARBA" id="ARBA00022475"/>
    </source>
</evidence>
<feature type="transmembrane region" description="Helical" evidence="10">
    <location>
        <begin position="277"/>
        <end position="298"/>
    </location>
</feature>
<evidence type="ECO:0000256" key="5">
    <source>
        <dbReference type="ARBA" id="ARBA00022725"/>
    </source>
</evidence>
<gene>
    <name evidence="11" type="primary">Or47</name>
    <name evidence="11" type="ORF">TcasGA2_TC030314</name>
</gene>
<dbReference type="HOGENOM" id="CLU_033399_6_0_1"/>
<comment type="caution">
    <text evidence="10">Lacks conserved residue(s) required for the propagation of feature annotation.</text>
</comment>
<dbReference type="InParanoid" id="D1ZZJ6"/>
<dbReference type="OrthoDB" id="8196465at2759"/>
<dbReference type="GO" id="GO:0005886">
    <property type="term" value="C:plasma membrane"/>
    <property type="evidence" value="ECO:0000318"/>
    <property type="project" value="GO_Central"/>
</dbReference>
<dbReference type="PhylomeDB" id="D1ZZJ6"/>
<evidence type="ECO:0000256" key="7">
    <source>
        <dbReference type="ARBA" id="ARBA00023136"/>
    </source>
</evidence>
<dbReference type="PANTHER" id="PTHR21137:SF35">
    <property type="entry name" value="ODORANT RECEPTOR 19A-RELATED"/>
    <property type="match status" value="1"/>
</dbReference>
<feature type="transmembrane region" description="Helical" evidence="10">
    <location>
        <begin position="32"/>
        <end position="53"/>
    </location>
</feature>
<dbReference type="Proteomes" id="UP000007266">
    <property type="component" value="Linkage group 4"/>
</dbReference>
<evidence type="ECO:0000256" key="4">
    <source>
        <dbReference type="ARBA" id="ARBA00022692"/>
    </source>
</evidence>
<reference evidence="11 12" key="1">
    <citation type="journal article" date="2008" name="Nature">
        <title>The genome of the model beetle and pest Tribolium castaneum.</title>
        <authorList>
            <consortium name="Tribolium Genome Sequencing Consortium"/>
            <person name="Richards S."/>
            <person name="Gibbs R.A."/>
            <person name="Weinstock G.M."/>
            <person name="Brown S.J."/>
            <person name="Denell R."/>
            <person name="Beeman R.W."/>
            <person name="Gibbs R."/>
            <person name="Beeman R.W."/>
            <person name="Brown S.J."/>
            <person name="Bucher G."/>
            <person name="Friedrich M."/>
            <person name="Grimmelikhuijzen C.J."/>
            <person name="Klingler M."/>
            <person name="Lorenzen M."/>
            <person name="Richards S."/>
            <person name="Roth S."/>
            <person name="Schroder R."/>
            <person name="Tautz D."/>
            <person name="Zdobnov E.M."/>
            <person name="Muzny D."/>
            <person name="Gibbs R.A."/>
            <person name="Weinstock G.M."/>
            <person name="Attaway T."/>
            <person name="Bell S."/>
            <person name="Buhay C.J."/>
            <person name="Chandrabose M.N."/>
            <person name="Chavez D."/>
            <person name="Clerk-Blankenburg K.P."/>
            <person name="Cree A."/>
            <person name="Dao M."/>
            <person name="Davis C."/>
            <person name="Chacko J."/>
            <person name="Dinh H."/>
            <person name="Dugan-Rocha S."/>
            <person name="Fowler G."/>
            <person name="Garner T.T."/>
            <person name="Garnes J."/>
            <person name="Gnirke A."/>
            <person name="Hawes A."/>
            <person name="Hernandez J."/>
            <person name="Hines S."/>
            <person name="Holder M."/>
            <person name="Hume J."/>
            <person name="Jhangiani S.N."/>
            <person name="Joshi V."/>
            <person name="Khan Z.M."/>
            <person name="Jackson L."/>
            <person name="Kovar C."/>
            <person name="Kowis A."/>
            <person name="Lee S."/>
            <person name="Lewis L.R."/>
            <person name="Margolis J."/>
            <person name="Morgan M."/>
            <person name="Nazareth L.V."/>
            <person name="Nguyen N."/>
            <person name="Okwuonu G."/>
            <person name="Parker D."/>
            <person name="Richards S."/>
            <person name="Ruiz S.J."/>
            <person name="Santibanez J."/>
            <person name="Savard J."/>
            <person name="Scherer S.E."/>
            <person name="Schneider B."/>
            <person name="Sodergren E."/>
            <person name="Tautz D."/>
            <person name="Vattahil S."/>
            <person name="Villasana D."/>
            <person name="White C.S."/>
            <person name="Wright R."/>
            <person name="Park Y."/>
            <person name="Beeman R.W."/>
            <person name="Lord J."/>
            <person name="Oppert B."/>
            <person name="Lorenzen M."/>
            <person name="Brown S."/>
            <person name="Wang L."/>
            <person name="Savard J."/>
            <person name="Tautz D."/>
            <person name="Richards S."/>
            <person name="Weinstock G."/>
            <person name="Gibbs R.A."/>
            <person name="Liu Y."/>
            <person name="Worley K."/>
            <person name="Weinstock G."/>
            <person name="Elsik C.G."/>
            <person name="Reese J.T."/>
            <person name="Elhaik E."/>
            <person name="Landan G."/>
            <person name="Graur D."/>
            <person name="Arensburger P."/>
            <person name="Atkinson P."/>
            <person name="Beeman R.W."/>
            <person name="Beidler J."/>
            <person name="Brown S.J."/>
            <person name="Demuth J.P."/>
            <person name="Drury D.W."/>
            <person name="Du Y.Z."/>
            <person name="Fujiwara H."/>
            <person name="Lorenzen M."/>
            <person name="Maselli V."/>
            <person name="Osanai M."/>
            <person name="Park Y."/>
            <person name="Robertson H.M."/>
            <person name="Tu Z."/>
            <person name="Wang J.J."/>
            <person name="Wang S."/>
            <person name="Richards S."/>
            <person name="Song H."/>
            <person name="Zhang L."/>
            <person name="Sodergren E."/>
            <person name="Werner D."/>
            <person name="Stanke M."/>
            <person name="Morgenstern B."/>
            <person name="Solovyev V."/>
            <person name="Kosarev P."/>
            <person name="Brown G."/>
            <person name="Chen H.C."/>
            <person name="Ermolaeva O."/>
            <person name="Hlavina W."/>
            <person name="Kapustin Y."/>
            <person name="Kiryutin B."/>
            <person name="Kitts P."/>
            <person name="Maglott D."/>
            <person name="Pruitt K."/>
            <person name="Sapojnikov V."/>
            <person name="Souvorov A."/>
            <person name="Mackey A.J."/>
            <person name="Waterhouse R.M."/>
            <person name="Wyder S."/>
            <person name="Zdobnov E.M."/>
            <person name="Zdobnov E.M."/>
            <person name="Wyder S."/>
            <person name="Kriventseva E.V."/>
            <person name="Kadowaki T."/>
            <person name="Bork P."/>
            <person name="Aranda M."/>
            <person name="Bao R."/>
            <person name="Beermann A."/>
            <person name="Berns N."/>
            <person name="Bolognesi R."/>
            <person name="Bonneton F."/>
            <person name="Bopp D."/>
            <person name="Brown S.J."/>
            <person name="Bucher G."/>
            <person name="Butts T."/>
            <person name="Chaumot A."/>
            <person name="Denell R.E."/>
            <person name="Ferrier D.E."/>
            <person name="Friedrich M."/>
            <person name="Gordon C.M."/>
            <person name="Jindra M."/>
            <person name="Klingler M."/>
            <person name="Lan Q."/>
            <person name="Lattorff H.M."/>
            <person name="Laudet V."/>
            <person name="von Levetsow C."/>
            <person name="Liu Z."/>
            <person name="Lutz R."/>
            <person name="Lynch J.A."/>
            <person name="da Fonseca R.N."/>
            <person name="Posnien N."/>
            <person name="Reuter R."/>
            <person name="Roth S."/>
            <person name="Savard J."/>
            <person name="Schinko J.B."/>
            <person name="Schmitt C."/>
            <person name="Schoppmeier M."/>
            <person name="Schroder R."/>
            <person name="Shippy T.D."/>
            <person name="Simonnet F."/>
            <person name="Marques-Souza H."/>
            <person name="Tautz D."/>
            <person name="Tomoyasu Y."/>
            <person name="Trauner J."/>
            <person name="Van der Zee M."/>
            <person name="Vervoort M."/>
            <person name="Wittkopp N."/>
            <person name="Wimmer E.A."/>
            <person name="Yang X."/>
            <person name="Jones A.K."/>
            <person name="Sattelle D.B."/>
            <person name="Ebert P.R."/>
            <person name="Nelson D."/>
            <person name="Scott J.G."/>
            <person name="Beeman R.W."/>
            <person name="Muthukrishnan S."/>
            <person name="Kramer K.J."/>
            <person name="Arakane Y."/>
            <person name="Beeman R.W."/>
            <person name="Zhu Q."/>
            <person name="Hogenkamp D."/>
            <person name="Dixit R."/>
            <person name="Oppert B."/>
            <person name="Jiang H."/>
            <person name="Zou Z."/>
            <person name="Marshall J."/>
            <person name="Elpidina E."/>
            <person name="Vinokurov K."/>
            <person name="Oppert C."/>
            <person name="Zou Z."/>
            <person name="Evans J."/>
            <person name="Lu Z."/>
            <person name="Zhao P."/>
            <person name="Sumathipala N."/>
            <person name="Altincicek B."/>
            <person name="Vilcinskas A."/>
            <person name="Williams M."/>
            <person name="Hultmark D."/>
            <person name="Hetru C."/>
            <person name="Jiang H."/>
            <person name="Grimmelikhuijzen C.J."/>
            <person name="Hauser F."/>
            <person name="Cazzamali G."/>
            <person name="Williamson M."/>
            <person name="Park Y."/>
            <person name="Li B."/>
            <person name="Tanaka Y."/>
            <person name="Predel R."/>
            <person name="Neupert S."/>
            <person name="Schachtner J."/>
            <person name="Verleyen P."/>
            <person name="Raible F."/>
            <person name="Bork P."/>
            <person name="Friedrich M."/>
            <person name="Walden K.K."/>
            <person name="Robertson H.M."/>
            <person name="Angeli S."/>
            <person name="Foret S."/>
            <person name="Bucher G."/>
            <person name="Schuetz S."/>
            <person name="Maleszka R."/>
            <person name="Wimmer E.A."/>
            <person name="Beeman R.W."/>
            <person name="Lorenzen M."/>
            <person name="Tomoyasu Y."/>
            <person name="Miller S.C."/>
            <person name="Grossmann D."/>
            <person name="Bucher G."/>
        </authorList>
    </citation>
    <scope>NUCLEOTIDE SEQUENCE [LARGE SCALE GENOMIC DNA]</scope>
    <source>
        <strain evidence="11 12">Georgia GA2</strain>
    </source>
</reference>
<feature type="transmembrane region" description="Helical" evidence="10">
    <location>
        <begin position="122"/>
        <end position="140"/>
    </location>
</feature>
<keyword evidence="5 10" id="KW-0552">Olfaction</keyword>
<evidence type="ECO:0000256" key="9">
    <source>
        <dbReference type="ARBA" id="ARBA00023224"/>
    </source>
</evidence>
<feature type="transmembrane region" description="Helical" evidence="10">
    <location>
        <begin position="65"/>
        <end position="86"/>
    </location>
</feature>
<dbReference type="GeneID" id="107397828"/>
<keyword evidence="9 10" id="KW-0807">Transducer</keyword>
<keyword evidence="2" id="KW-1003">Cell membrane</keyword>
<reference evidence="11 12" key="2">
    <citation type="journal article" date="2010" name="Nucleic Acids Res.">
        <title>BeetleBase in 2010: revisions to provide comprehensive genomic information for Tribolium castaneum.</title>
        <authorList>
            <person name="Kim H.S."/>
            <person name="Murphy T."/>
            <person name="Xia J."/>
            <person name="Caragea D."/>
            <person name="Park Y."/>
            <person name="Beeman R.W."/>
            <person name="Lorenzen M.D."/>
            <person name="Butcher S."/>
            <person name="Manak J.R."/>
            <person name="Brown S.J."/>
        </authorList>
    </citation>
    <scope>GENOME REANNOTATION</scope>
    <source>
        <strain evidence="11 12">Georgia GA2</strain>
    </source>
</reference>
<keyword evidence="12" id="KW-1185">Reference proteome</keyword>
<keyword evidence="8 10" id="KW-0675">Receptor</keyword>
<evidence type="ECO:0000256" key="3">
    <source>
        <dbReference type="ARBA" id="ARBA00022606"/>
    </source>
</evidence>
<evidence type="ECO:0000256" key="1">
    <source>
        <dbReference type="ARBA" id="ARBA00004651"/>
    </source>
</evidence>
<keyword evidence="7 10" id="KW-0472">Membrane</keyword>
<dbReference type="GO" id="GO:0007165">
    <property type="term" value="P:signal transduction"/>
    <property type="evidence" value="ECO:0007669"/>
    <property type="project" value="UniProtKB-KW"/>
</dbReference>
<dbReference type="eggNOG" id="ENOG502SVJW">
    <property type="taxonomic scope" value="Eukaryota"/>
</dbReference>
<dbReference type="GO" id="GO:0050911">
    <property type="term" value="P:detection of chemical stimulus involved in sensory perception of smell"/>
    <property type="evidence" value="ECO:0000318"/>
    <property type="project" value="GO_Central"/>
</dbReference>
<evidence type="ECO:0000256" key="8">
    <source>
        <dbReference type="ARBA" id="ARBA00023170"/>
    </source>
</evidence>
<sequence>MYLDLNKGIADNTVLFRIMGHWPFGNPKLYRVYTHFVLINMYLYNLTSLINMLKNLDDTEEVTATIYNLLSTVAVIIKANIFHYHFNHVKTIVTMFESEAFQPKNKQQEKILKNGIFWARFIFYYFFLTADLTLVMWILFPIMDGERRFPSNAWFPYDYLSGRNYTLTYIWQSIFIIYHALSNVCMDTFFAMLMVQTGAQCDVLNNQVSLLGKESVDSDTVRGELGKCIHHHKLILKLAETIGLVFRNIVLVQFATSVSVLCETMFLLSLVKTLNATFVMLLFYQVAIFTQIFLYCWFGNEVVLKSAKLYYSAYESRWYECPQSFKKDLLFFMQRTQKPIVLFVGKMFPITVITFTSILRSSWAYFMALRKVHDKS</sequence>
<comment type="subcellular location">
    <subcellularLocation>
        <location evidence="1 10">Cell membrane</location>
        <topology evidence="1 10">Multi-pass membrane protein</topology>
    </subcellularLocation>
</comment>
<dbReference type="OMA" id="ANIFHYH"/>
<feature type="transmembrane region" description="Helical" evidence="10">
    <location>
        <begin position="340"/>
        <end position="359"/>
    </location>
</feature>
<evidence type="ECO:0000313" key="11">
    <source>
        <dbReference type="EMBL" id="EFA02940.1"/>
    </source>
</evidence>
<accession>D1ZZJ6</accession>
<comment type="similarity">
    <text evidence="10">Belongs to the insect chemoreceptor superfamily. Heteromeric odorant receptor channel (TC 1.A.69) family.</text>
</comment>
<feature type="transmembrane region" description="Helical" evidence="10">
    <location>
        <begin position="249"/>
        <end position="271"/>
    </location>
</feature>
<dbReference type="FunCoup" id="D1ZZJ6">
    <property type="interactions" value="52"/>
</dbReference>
<dbReference type="GO" id="GO:0004984">
    <property type="term" value="F:olfactory receptor activity"/>
    <property type="evidence" value="ECO:0000318"/>
    <property type="project" value="GO_Central"/>
</dbReference>
<keyword evidence="6 10" id="KW-1133">Transmembrane helix</keyword>
<dbReference type="Pfam" id="PF02949">
    <property type="entry name" value="7tm_6"/>
    <property type="match status" value="1"/>
</dbReference>
<dbReference type="GO" id="GO:0005549">
    <property type="term" value="F:odorant binding"/>
    <property type="evidence" value="ECO:0007669"/>
    <property type="project" value="InterPro"/>
</dbReference>
<dbReference type="InterPro" id="IPR004117">
    <property type="entry name" value="7tm6_olfct_rcpt"/>
</dbReference>
<dbReference type="KEGG" id="tca:107397828"/>
<evidence type="ECO:0000256" key="10">
    <source>
        <dbReference type="RuleBase" id="RU351113"/>
    </source>
</evidence>
<name>D1ZZJ6_TRICA</name>
<proteinExistence type="inferred from homology"/>
<evidence type="ECO:0000313" key="12">
    <source>
        <dbReference type="Proteomes" id="UP000007266"/>
    </source>
</evidence>